<reference evidence="4" key="1">
    <citation type="journal article" date="2019" name="Int. J. Syst. Evol. Microbiol.">
        <title>The Global Catalogue of Microorganisms (GCM) 10K type strain sequencing project: providing services to taxonomists for standard genome sequencing and annotation.</title>
        <authorList>
            <consortium name="The Broad Institute Genomics Platform"/>
            <consortium name="The Broad Institute Genome Sequencing Center for Infectious Disease"/>
            <person name="Wu L."/>
            <person name="Ma J."/>
        </authorList>
    </citation>
    <scope>NUCLEOTIDE SEQUENCE [LARGE SCALE GENOMIC DNA]</scope>
    <source>
        <strain evidence="4">CCUG 59189</strain>
    </source>
</reference>
<evidence type="ECO:0000313" key="3">
    <source>
        <dbReference type="EMBL" id="MFD1177634.1"/>
    </source>
</evidence>
<dbReference type="EMBL" id="JBHTLM010000010">
    <property type="protein sequence ID" value="MFD1177634.1"/>
    <property type="molecule type" value="Genomic_DNA"/>
</dbReference>
<sequence>MIEEIIQLDNIEINVRYALDPHKPVVLFIHFSGGNLNMWDAVIPQFEQEYSIIAPDVRGHGKSGKPLTGYHIDDMANDIYLLLQRLNVEQCHVVGSSMGAEIGLSLAASHPELVRSLICEGAMYNEFGEYGLFNGTGEEIQRRKEEEQTRLAERVERVFKTKEEYVEEERAELTQEGLWNDNFLAFLENSLQQLPDGNFTYCFLNRVRTEYVQKYWDLKFEQYYKKVQCPVLFLPSDEEWADEKIRSSLHSFASLLDEYEIERIENSIHAYVWMLLPTAAGQAAKRFISKYEIVKEGN</sequence>
<dbReference type="Pfam" id="PF00561">
    <property type="entry name" value="Abhydrolase_1"/>
    <property type="match status" value="1"/>
</dbReference>
<evidence type="ECO:0000313" key="4">
    <source>
        <dbReference type="Proteomes" id="UP001597262"/>
    </source>
</evidence>
<dbReference type="Gene3D" id="3.40.50.1820">
    <property type="entry name" value="alpha/beta hydrolase"/>
    <property type="match status" value="1"/>
</dbReference>
<feature type="domain" description="AB hydrolase-1" evidence="2">
    <location>
        <begin position="24"/>
        <end position="126"/>
    </location>
</feature>
<organism evidence="3 4">
    <name type="scientific">Paenibacillus puldeungensis</name>
    <dbReference type="NCBI Taxonomy" id="696536"/>
    <lineage>
        <taxon>Bacteria</taxon>
        <taxon>Bacillati</taxon>
        <taxon>Bacillota</taxon>
        <taxon>Bacilli</taxon>
        <taxon>Bacillales</taxon>
        <taxon>Paenibacillaceae</taxon>
        <taxon>Paenibacillus</taxon>
    </lineage>
</organism>
<dbReference type="PANTHER" id="PTHR43798:SF31">
    <property type="entry name" value="AB HYDROLASE SUPERFAMILY PROTEIN YCLE"/>
    <property type="match status" value="1"/>
</dbReference>
<protein>
    <submittedName>
        <fullName evidence="3">Alpha/beta fold hydrolase</fullName>
    </submittedName>
</protein>
<evidence type="ECO:0000259" key="2">
    <source>
        <dbReference type="Pfam" id="PF00561"/>
    </source>
</evidence>
<dbReference type="SUPFAM" id="SSF53474">
    <property type="entry name" value="alpha/beta-Hydrolases"/>
    <property type="match status" value="1"/>
</dbReference>
<dbReference type="InterPro" id="IPR050266">
    <property type="entry name" value="AB_hydrolase_sf"/>
</dbReference>
<gene>
    <name evidence="3" type="ORF">ACFQ3W_15175</name>
</gene>
<proteinExistence type="predicted"/>
<keyword evidence="1 3" id="KW-0378">Hydrolase</keyword>
<dbReference type="PRINTS" id="PR00111">
    <property type="entry name" value="ABHYDROLASE"/>
</dbReference>
<dbReference type="InterPro" id="IPR029058">
    <property type="entry name" value="AB_hydrolase_fold"/>
</dbReference>
<keyword evidence="4" id="KW-1185">Reference proteome</keyword>
<dbReference type="GO" id="GO:0016787">
    <property type="term" value="F:hydrolase activity"/>
    <property type="evidence" value="ECO:0007669"/>
    <property type="project" value="UniProtKB-KW"/>
</dbReference>
<dbReference type="InterPro" id="IPR000073">
    <property type="entry name" value="AB_hydrolase_1"/>
</dbReference>
<comment type="caution">
    <text evidence="3">The sequence shown here is derived from an EMBL/GenBank/DDBJ whole genome shotgun (WGS) entry which is preliminary data.</text>
</comment>
<accession>A0ABW3RYR1</accession>
<name>A0ABW3RYR1_9BACL</name>
<dbReference type="RefSeq" id="WP_379320078.1">
    <property type="nucleotide sequence ID" value="NZ_JBHTLM010000010.1"/>
</dbReference>
<dbReference type="Proteomes" id="UP001597262">
    <property type="component" value="Unassembled WGS sequence"/>
</dbReference>
<evidence type="ECO:0000256" key="1">
    <source>
        <dbReference type="ARBA" id="ARBA00022801"/>
    </source>
</evidence>
<dbReference type="PANTHER" id="PTHR43798">
    <property type="entry name" value="MONOACYLGLYCEROL LIPASE"/>
    <property type="match status" value="1"/>
</dbReference>